<dbReference type="InterPro" id="IPR013830">
    <property type="entry name" value="SGNH_hydro"/>
</dbReference>
<reference evidence="2 3" key="1">
    <citation type="submission" date="2019-02" db="EMBL/GenBank/DDBJ databases">
        <title>Sequencing the genomes of 1000 actinobacteria strains.</title>
        <authorList>
            <person name="Klenk H.-P."/>
        </authorList>
    </citation>
    <scope>NUCLEOTIDE SEQUENCE [LARGE SCALE GENOMIC DNA]</scope>
    <source>
        <strain evidence="2 3">DSM 18319</strain>
    </source>
</reference>
<feature type="domain" description="SGNH hydrolase-type esterase" evidence="1">
    <location>
        <begin position="7"/>
        <end position="158"/>
    </location>
</feature>
<dbReference type="SUPFAM" id="SSF52266">
    <property type="entry name" value="SGNH hydrolase"/>
    <property type="match status" value="1"/>
</dbReference>
<dbReference type="PANTHER" id="PTHR30383">
    <property type="entry name" value="THIOESTERASE 1/PROTEASE 1/LYSOPHOSPHOLIPASE L1"/>
    <property type="match status" value="1"/>
</dbReference>
<comment type="caution">
    <text evidence="2">The sequence shown here is derived from an EMBL/GenBank/DDBJ whole genome shotgun (WGS) entry which is preliminary data.</text>
</comment>
<evidence type="ECO:0000313" key="3">
    <source>
        <dbReference type="Proteomes" id="UP000291483"/>
    </source>
</evidence>
<name>A0A4Q8AJK1_9MICO</name>
<dbReference type="Proteomes" id="UP000291483">
    <property type="component" value="Unassembled WGS sequence"/>
</dbReference>
<accession>A0A4Q8AJK1</accession>
<dbReference type="InterPro" id="IPR051532">
    <property type="entry name" value="Ester_Hydrolysis_Enzymes"/>
</dbReference>
<dbReference type="Pfam" id="PF13472">
    <property type="entry name" value="Lipase_GDSL_2"/>
    <property type="match status" value="1"/>
</dbReference>
<dbReference type="AlphaFoldDB" id="A0A4Q8AJK1"/>
<gene>
    <name evidence="2" type="ORF">EV379_0973</name>
</gene>
<dbReference type="InterPro" id="IPR036514">
    <property type="entry name" value="SGNH_hydro_sf"/>
</dbReference>
<keyword evidence="3" id="KW-1185">Reference proteome</keyword>
<sequence length="195" mass="21348">MTGSLTFVGDSLTAGGRWDEWFPEFNVHNHGTGGATTADVLAGIDMLLAEEPDAIALLIGTNDLAWRKSVEHVVRNIESILVTAHKRLPQTRLLVQSVLPREPEFAPAIRDINRHLRQFSATVRAQYLDLWPVFADDRGALGPLHSEDGLHLTGPGYESWLNELRPAIERLFAVPIVTTPIDTIAVDASGATVGR</sequence>
<organism evidence="2 3">
    <name type="scientific">Microterricola gilva</name>
    <dbReference type="NCBI Taxonomy" id="393267"/>
    <lineage>
        <taxon>Bacteria</taxon>
        <taxon>Bacillati</taxon>
        <taxon>Actinomycetota</taxon>
        <taxon>Actinomycetes</taxon>
        <taxon>Micrococcales</taxon>
        <taxon>Microbacteriaceae</taxon>
        <taxon>Microterricola</taxon>
    </lineage>
</organism>
<dbReference type="Gene3D" id="3.40.50.1110">
    <property type="entry name" value="SGNH hydrolase"/>
    <property type="match status" value="1"/>
</dbReference>
<evidence type="ECO:0000313" key="2">
    <source>
        <dbReference type="EMBL" id="RZU64670.1"/>
    </source>
</evidence>
<evidence type="ECO:0000259" key="1">
    <source>
        <dbReference type="Pfam" id="PF13472"/>
    </source>
</evidence>
<proteinExistence type="predicted"/>
<dbReference type="EMBL" id="SHLC01000001">
    <property type="protein sequence ID" value="RZU64670.1"/>
    <property type="molecule type" value="Genomic_DNA"/>
</dbReference>
<protein>
    <submittedName>
        <fullName evidence="2">Lysophospholipase L1-like esterase</fullName>
    </submittedName>
</protein>